<evidence type="ECO:0000313" key="2">
    <source>
        <dbReference type="Proteomes" id="UP000694380"/>
    </source>
</evidence>
<proteinExistence type="predicted"/>
<sequence>MVPPANPLPGPYRPSRCPCNRVKMGYKNGVWLPGVSIIGVTNCPPTPTPFIPLTKHFSLHPFPSHLSGH</sequence>
<reference evidence="1" key="1">
    <citation type="journal article" date="2015" name="Genome Biol. Evol.">
        <title>Physical Mapping and Refinement of the Painted Turtle Genome (Chrysemys picta) Inform Amniote Genome Evolution and Challenge Turtle-Bird Chromosomal Conservation.</title>
        <authorList>
            <person name="Badenhorst D."/>
            <person name="Hillier L.W."/>
            <person name="Literman R."/>
            <person name="Montiel E.E."/>
            <person name="Radhakrishnan S."/>
            <person name="Shen Y."/>
            <person name="Minx P."/>
            <person name="Janes D.E."/>
            <person name="Warren W.C."/>
            <person name="Edwards S.V."/>
            <person name="Valenzuela N."/>
        </authorList>
    </citation>
    <scope>NUCLEOTIDE SEQUENCE [LARGE SCALE GENOMIC DNA]</scope>
</reference>
<name>A0A8C3IZ69_CHRPI</name>
<protein>
    <submittedName>
        <fullName evidence="1">Uncharacterized protein</fullName>
    </submittedName>
</protein>
<reference evidence="1" key="3">
    <citation type="submission" date="2025-09" db="UniProtKB">
        <authorList>
            <consortium name="Ensembl"/>
        </authorList>
    </citation>
    <scope>IDENTIFICATION</scope>
</reference>
<dbReference type="Proteomes" id="UP000694380">
    <property type="component" value="Chromosome 6"/>
</dbReference>
<keyword evidence="2" id="KW-1185">Reference proteome</keyword>
<dbReference type="AlphaFoldDB" id="A0A8C3IZ69"/>
<dbReference type="Ensembl" id="ENSCPBT00000047100.1">
    <property type="protein sequence ID" value="ENSCPBP00000040197.1"/>
    <property type="gene ID" value="ENSCPBG00000027650.1"/>
</dbReference>
<accession>A0A8C3IZ69</accession>
<reference evidence="1" key="2">
    <citation type="submission" date="2025-08" db="UniProtKB">
        <authorList>
            <consortium name="Ensembl"/>
        </authorList>
    </citation>
    <scope>IDENTIFICATION</scope>
</reference>
<organism evidence="1 2">
    <name type="scientific">Chrysemys picta bellii</name>
    <name type="common">Western painted turtle</name>
    <name type="synonym">Emys bellii</name>
    <dbReference type="NCBI Taxonomy" id="8478"/>
    <lineage>
        <taxon>Eukaryota</taxon>
        <taxon>Metazoa</taxon>
        <taxon>Chordata</taxon>
        <taxon>Craniata</taxon>
        <taxon>Vertebrata</taxon>
        <taxon>Euteleostomi</taxon>
        <taxon>Archelosauria</taxon>
        <taxon>Testudinata</taxon>
        <taxon>Testudines</taxon>
        <taxon>Cryptodira</taxon>
        <taxon>Durocryptodira</taxon>
        <taxon>Testudinoidea</taxon>
        <taxon>Emydidae</taxon>
        <taxon>Chrysemys</taxon>
    </lineage>
</organism>
<evidence type="ECO:0000313" key="1">
    <source>
        <dbReference type="Ensembl" id="ENSCPBP00000040197.1"/>
    </source>
</evidence>